<dbReference type="KEGG" id="spiu:SPICUR_06520"/>
<name>U5T418_9GAMM</name>
<dbReference type="InterPro" id="IPR016181">
    <property type="entry name" value="Acyl_CoA_acyltransferase"/>
</dbReference>
<accession>U5T418</accession>
<proteinExistence type="predicted"/>
<dbReference type="AlphaFoldDB" id="U5T418"/>
<reference evidence="1 2" key="1">
    <citation type="journal article" date="2013" name="BMC Genomics">
        <title>Genomes of "Spiribacter", a streamlined, successful halophilic bacterium.</title>
        <authorList>
            <person name="Lopez-Perez M."/>
            <person name="Ghai R."/>
            <person name="Leon M.J."/>
            <person name="Rodriguez-Olmos A."/>
            <person name="Copa-Patino J.L."/>
            <person name="Soliveri J."/>
            <person name="Sanchez-Porro C."/>
            <person name="Ventosa A."/>
            <person name="Rodriguez-Valera F."/>
        </authorList>
    </citation>
    <scope>NUCLEOTIDE SEQUENCE [LARGE SCALE GENOMIC DNA]</scope>
    <source>
        <strain evidence="1 2">UAH-SP71</strain>
    </source>
</reference>
<organism evidence="1 2">
    <name type="scientific">Spiribacter curvatus</name>
    <dbReference type="NCBI Taxonomy" id="1335757"/>
    <lineage>
        <taxon>Bacteria</taxon>
        <taxon>Pseudomonadati</taxon>
        <taxon>Pseudomonadota</taxon>
        <taxon>Gammaproteobacteria</taxon>
        <taxon>Chromatiales</taxon>
        <taxon>Ectothiorhodospiraceae</taxon>
        <taxon>Spiribacter</taxon>
    </lineage>
</organism>
<dbReference type="Gene3D" id="3.40.630.30">
    <property type="match status" value="1"/>
</dbReference>
<protein>
    <recommendedName>
        <fullName evidence="3">N-acetyltransferase domain-containing protein</fullName>
    </recommendedName>
</protein>
<dbReference type="EMBL" id="CP005990">
    <property type="protein sequence ID" value="AGY92269.1"/>
    <property type="molecule type" value="Genomic_DNA"/>
</dbReference>
<dbReference type="STRING" id="1335757.SPICUR_06520"/>
<keyword evidence="2" id="KW-1185">Reference proteome</keyword>
<dbReference type="RefSeq" id="WP_023367265.1">
    <property type="nucleotide sequence ID" value="NC_022664.1"/>
</dbReference>
<evidence type="ECO:0008006" key="3">
    <source>
        <dbReference type="Google" id="ProtNLM"/>
    </source>
</evidence>
<sequence length="129" mass="14735">MSGDVDAAIRVWHEETSAAAADPESVLDYRWWSHVRAVVEAESAYLVLMRIETDPRWRGRGEASRMLEWLKALCDRYDVTLLGQANVDDAEGLGQAELLEWYARHGFHIDDSHRGGPLVWYPQRPETIA</sequence>
<dbReference type="Proteomes" id="UP000017640">
    <property type="component" value="Chromosome"/>
</dbReference>
<gene>
    <name evidence="1" type="ORF">SPICUR_06520</name>
</gene>
<dbReference type="OrthoDB" id="5795663at2"/>
<dbReference type="HOGENOM" id="CLU_1947484_0_0_6"/>
<dbReference type="SUPFAM" id="SSF55729">
    <property type="entry name" value="Acyl-CoA N-acyltransferases (Nat)"/>
    <property type="match status" value="1"/>
</dbReference>
<evidence type="ECO:0000313" key="1">
    <source>
        <dbReference type="EMBL" id="AGY92269.1"/>
    </source>
</evidence>
<evidence type="ECO:0000313" key="2">
    <source>
        <dbReference type="Proteomes" id="UP000017640"/>
    </source>
</evidence>